<reference evidence="1 2" key="1">
    <citation type="journal article" date="2020" name="Nature">
        <title>Six reference-quality genomes reveal evolution of bat adaptations.</title>
        <authorList>
            <person name="Jebb D."/>
            <person name="Huang Z."/>
            <person name="Pippel M."/>
            <person name="Hughes G.M."/>
            <person name="Lavrichenko K."/>
            <person name="Devanna P."/>
            <person name="Winkler S."/>
            <person name="Jermiin L.S."/>
            <person name="Skirmuntt E.C."/>
            <person name="Katzourakis A."/>
            <person name="Burkitt-Gray L."/>
            <person name="Ray D.A."/>
            <person name="Sullivan K.A.M."/>
            <person name="Roscito J.G."/>
            <person name="Kirilenko B.M."/>
            <person name="Davalos L.M."/>
            <person name="Corthals A.P."/>
            <person name="Power M.L."/>
            <person name="Jones G."/>
            <person name="Ransome R.D."/>
            <person name="Dechmann D.K.N."/>
            <person name="Locatelli A.G."/>
            <person name="Puechmaille S.J."/>
            <person name="Fedrigo O."/>
            <person name="Jarvis E.D."/>
            <person name="Hiller M."/>
            <person name="Vernes S.C."/>
            <person name="Myers E.W."/>
            <person name="Teeling E.C."/>
        </authorList>
    </citation>
    <scope>NUCLEOTIDE SEQUENCE [LARGE SCALE GENOMIC DNA]</scope>
    <source>
        <strain evidence="1">Bat1K_MPI-CBG_1</strain>
    </source>
</reference>
<dbReference type="AlphaFoldDB" id="A0A833YPU7"/>
<evidence type="ECO:0000313" key="2">
    <source>
        <dbReference type="Proteomes" id="UP000664940"/>
    </source>
</evidence>
<proteinExistence type="predicted"/>
<evidence type="ECO:0000313" key="1">
    <source>
        <dbReference type="EMBL" id="KAF6078223.1"/>
    </source>
</evidence>
<accession>A0A833YPU7</accession>
<name>A0A833YPU7_9CHIR</name>
<dbReference type="EMBL" id="JABVXQ010000014">
    <property type="protein sequence ID" value="KAF6078223.1"/>
    <property type="molecule type" value="Genomic_DNA"/>
</dbReference>
<dbReference type="Proteomes" id="UP000664940">
    <property type="component" value="Unassembled WGS sequence"/>
</dbReference>
<protein>
    <submittedName>
        <fullName evidence="1">Uncharacterized protein</fullName>
    </submittedName>
</protein>
<comment type="caution">
    <text evidence="1">The sequence shown here is derived from an EMBL/GenBank/DDBJ whole genome shotgun (WGS) entry which is preliminary data.</text>
</comment>
<sequence>MECEGHLELLKRWRMKYILVTEEQECIVDKVAQLRDVALLLLWQGAQRSPELVVRRGWGVQVQVHSRSIVYIHGNQQCSPYFHLFLTRFYLRVFREKGGRNRGRDIDQLLLSCPYLGTCPTTQACALTRN</sequence>
<organism evidence="1 2">
    <name type="scientific">Phyllostomus discolor</name>
    <name type="common">pale spear-nosed bat</name>
    <dbReference type="NCBI Taxonomy" id="89673"/>
    <lineage>
        <taxon>Eukaryota</taxon>
        <taxon>Metazoa</taxon>
        <taxon>Chordata</taxon>
        <taxon>Craniata</taxon>
        <taxon>Vertebrata</taxon>
        <taxon>Euteleostomi</taxon>
        <taxon>Mammalia</taxon>
        <taxon>Eutheria</taxon>
        <taxon>Laurasiatheria</taxon>
        <taxon>Chiroptera</taxon>
        <taxon>Yangochiroptera</taxon>
        <taxon>Phyllostomidae</taxon>
        <taxon>Phyllostominae</taxon>
        <taxon>Phyllostomus</taxon>
    </lineage>
</organism>
<gene>
    <name evidence="1" type="ORF">HJG60_009102</name>
</gene>